<accession>A0AAU9QGI6</accession>
<proteinExistence type="predicted"/>
<evidence type="ECO:0000313" key="1">
    <source>
        <dbReference type="EMBL" id="CAH1575486.1"/>
    </source>
</evidence>
<reference evidence="1" key="1">
    <citation type="submission" date="2022-01" db="EMBL/GenBank/DDBJ databases">
        <authorList>
            <person name="Lagorce A."/>
        </authorList>
    </citation>
    <scope>NUCLEOTIDE SEQUENCE</scope>
    <source>
        <strain evidence="1">Th15_F1_A12</strain>
    </source>
</reference>
<dbReference type="Proteomes" id="UP001295462">
    <property type="component" value="Unassembled WGS sequence"/>
</dbReference>
<name>A0AAU9QGI6_9VIBR</name>
<gene>
    <name evidence="1" type="ORF">THF1A12_130102</name>
</gene>
<comment type="caution">
    <text evidence="1">The sequence shown here is derived from an EMBL/GenBank/DDBJ whole genome shotgun (WGS) entry which is preliminary data.</text>
</comment>
<protein>
    <recommendedName>
        <fullName evidence="3">KTSC domain-containing protein</fullName>
    </recommendedName>
</protein>
<sequence>MITVGIFRAKSFLNAYYDHEEKQYVRQDLRGVAFKALIYRYNSPNLNQ</sequence>
<evidence type="ECO:0000313" key="2">
    <source>
        <dbReference type="Proteomes" id="UP001295462"/>
    </source>
</evidence>
<organism evidence="1 2">
    <name type="scientific">Vibrio jasicida</name>
    <dbReference type="NCBI Taxonomy" id="766224"/>
    <lineage>
        <taxon>Bacteria</taxon>
        <taxon>Pseudomonadati</taxon>
        <taxon>Pseudomonadota</taxon>
        <taxon>Gammaproteobacteria</taxon>
        <taxon>Vibrionales</taxon>
        <taxon>Vibrionaceae</taxon>
        <taxon>Vibrio</taxon>
    </lineage>
</organism>
<dbReference type="EMBL" id="CAKMUD010000035">
    <property type="protein sequence ID" value="CAH1575486.1"/>
    <property type="molecule type" value="Genomic_DNA"/>
</dbReference>
<evidence type="ECO:0008006" key="3">
    <source>
        <dbReference type="Google" id="ProtNLM"/>
    </source>
</evidence>
<dbReference type="AlphaFoldDB" id="A0AAU9QGI6"/>